<accession>A0A502FXF6</accession>
<keyword evidence="1" id="KW-0732">Signal</keyword>
<dbReference type="AlphaFoldDB" id="A0A502FXF6"/>
<keyword evidence="3" id="KW-1185">Reference proteome</keyword>
<sequence>MLKLLTRSLFALSCLIAAPTVAMAQRPEGTPFADISNVTILPYDVEGRDTAAVRRAIDKARPTDPNDGKRVDALSRYNFRWRWRSGAQGKCSTTLEDVVFTATVTAPRLINGSPKVNERFDRFITSLYAHEDGHIRYAWDHRSDIAAAINSATCATANEAALAAVKTISEHDIAYDKATRHGATTVIPFD</sequence>
<evidence type="ECO:0000313" key="3">
    <source>
        <dbReference type="Proteomes" id="UP000319931"/>
    </source>
</evidence>
<dbReference type="Pfam" id="PF06037">
    <property type="entry name" value="DUF922"/>
    <property type="match status" value="1"/>
</dbReference>
<reference evidence="2 3" key="1">
    <citation type="journal article" date="2019" name="Environ. Microbiol.">
        <title>Species interactions and distinct microbial communities in high Arctic permafrost affected cryosols are associated with the CH4 and CO2 gas fluxes.</title>
        <authorList>
            <person name="Altshuler I."/>
            <person name="Hamel J."/>
            <person name="Turney S."/>
            <person name="Magnuson E."/>
            <person name="Levesque R."/>
            <person name="Greer C."/>
            <person name="Whyte L.G."/>
        </authorList>
    </citation>
    <scope>NUCLEOTIDE SEQUENCE [LARGE SCALE GENOMIC DNA]</scope>
    <source>
        <strain evidence="2 3">E6.1</strain>
    </source>
</reference>
<evidence type="ECO:0000313" key="2">
    <source>
        <dbReference type="EMBL" id="TPG54164.1"/>
    </source>
</evidence>
<gene>
    <name evidence="2" type="ORF">EAH76_05570</name>
</gene>
<feature type="chain" id="PRO_5021227335" evidence="1">
    <location>
        <begin position="25"/>
        <end position="190"/>
    </location>
</feature>
<dbReference type="Proteomes" id="UP000319931">
    <property type="component" value="Unassembled WGS sequence"/>
</dbReference>
<protein>
    <submittedName>
        <fullName evidence="2">DUF922 domain-containing protein</fullName>
    </submittedName>
</protein>
<comment type="caution">
    <text evidence="2">The sequence shown here is derived from an EMBL/GenBank/DDBJ whole genome shotgun (WGS) entry which is preliminary data.</text>
</comment>
<dbReference type="RefSeq" id="WP_140849013.1">
    <property type="nucleotide sequence ID" value="NZ_RCZC01000002.1"/>
</dbReference>
<dbReference type="InterPro" id="IPR010321">
    <property type="entry name" value="DUF922"/>
</dbReference>
<dbReference type="OrthoDB" id="7568570at2"/>
<proteinExistence type="predicted"/>
<name>A0A502FXF6_9SPHN</name>
<organism evidence="2 3">
    <name type="scientific">Sphingomonas glacialis</name>
    <dbReference type="NCBI Taxonomy" id="658225"/>
    <lineage>
        <taxon>Bacteria</taxon>
        <taxon>Pseudomonadati</taxon>
        <taxon>Pseudomonadota</taxon>
        <taxon>Alphaproteobacteria</taxon>
        <taxon>Sphingomonadales</taxon>
        <taxon>Sphingomonadaceae</taxon>
        <taxon>Sphingomonas</taxon>
    </lineage>
</organism>
<feature type="signal peptide" evidence="1">
    <location>
        <begin position="1"/>
        <end position="24"/>
    </location>
</feature>
<evidence type="ECO:0000256" key="1">
    <source>
        <dbReference type="SAM" id="SignalP"/>
    </source>
</evidence>
<dbReference type="EMBL" id="RCZC01000002">
    <property type="protein sequence ID" value="TPG54164.1"/>
    <property type="molecule type" value="Genomic_DNA"/>
</dbReference>